<keyword evidence="2" id="KW-1133">Transmembrane helix</keyword>
<evidence type="ECO:0000313" key="3">
    <source>
        <dbReference type="EMBL" id="GBP62632.1"/>
    </source>
</evidence>
<feature type="compositionally biased region" description="Polar residues" evidence="1">
    <location>
        <begin position="223"/>
        <end position="239"/>
    </location>
</feature>
<sequence length="263" mass="30277">MDTGFDLGIGRSVTHNHDRIRYWSVRTVQPMRKASTELRRFLWYSAHAWGVAVALTVTMLLLDLYPVSKYLDANIGTQYCWFGSLQNSKTDWPHYIFFVIPMGVVTCTNLVLWVLTARHCARVRSEVHRMQAGSVGDRAKSRFRVDHQKYILTGKLWVVMGAGWVWEVVSTFTSEPYWFWTMVDLINCLQGLFIFIILVLKPKVYYLIKKRLGIAQDDTQKKSMASSGRTSSTFLSRTVSGGDERVHLRASLPQAQKENKDMQ</sequence>
<keyword evidence="2" id="KW-0812">Transmembrane</keyword>
<dbReference type="PANTHER" id="PTHR47154:SF2">
    <property type="entry name" value="G-PROTEIN COUPLED RECEPTOR MTH-RELATED"/>
    <property type="match status" value="1"/>
</dbReference>
<protein>
    <submittedName>
        <fullName evidence="3">G-protein coupled receptor Mth2</fullName>
    </submittedName>
</protein>
<feature type="region of interest" description="Disordered" evidence="1">
    <location>
        <begin position="223"/>
        <end position="263"/>
    </location>
</feature>
<dbReference type="STRING" id="151549.A0A4C1XI32"/>
<organism evidence="3 4">
    <name type="scientific">Eumeta variegata</name>
    <name type="common">Bagworm moth</name>
    <name type="synonym">Eumeta japonica</name>
    <dbReference type="NCBI Taxonomy" id="151549"/>
    <lineage>
        <taxon>Eukaryota</taxon>
        <taxon>Metazoa</taxon>
        <taxon>Ecdysozoa</taxon>
        <taxon>Arthropoda</taxon>
        <taxon>Hexapoda</taxon>
        <taxon>Insecta</taxon>
        <taxon>Pterygota</taxon>
        <taxon>Neoptera</taxon>
        <taxon>Endopterygota</taxon>
        <taxon>Lepidoptera</taxon>
        <taxon>Glossata</taxon>
        <taxon>Ditrysia</taxon>
        <taxon>Tineoidea</taxon>
        <taxon>Psychidae</taxon>
        <taxon>Oiketicinae</taxon>
        <taxon>Eumeta</taxon>
    </lineage>
</organism>
<keyword evidence="4" id="KW-1185">Reference proteome</keyword>
<dbReference type="Gene3D" id="1.20.1070.10">
    <property type="entry name" value="Rhodopsin 7-helix transmembrane proteins"/>
    <property type="match status" value="1"/>
</dbReference>
<accession>A0A4C1XI32</accession>
<dbReference type="InterPro" id="IPR051384">
    <property type="entry name" value="Mth_GPCR"/>
</dbReference>
<keyword evidence="3" id="KW-0675">Receptor</keyword>
<dbReference type="OrthoDB" id="7683403at2759"/>
<comment type="caution">
    <text evidence="3">The sequence shown here is derived from an EMBL/GenBank/DDBJ whole genome shotgun (WGS) entry which is preliminary data.</text>
</comment>
<name>A0A4C1XI32_EUMVA</name>
<feature type="transmembrane region" description="Helical" evidence="2">
    <location>
        <begin position="178"/>
        <end position="200"/>
    </location>
</feature>
<evidence type="ECO:0000256" key="1">
    <source>
        <dbReference type="SAM" id="MobiDB-lite"/>
    </source>
</evidence>
<dbReference type="PANTHER" id="PTHR47154">
    <property type="entry name" value="G-PROTEIN COUPLED RECEPTOR MTH-RELATED"/>
    <property type="match status" value="1"/>
</dbReference>
<proteinExistence type="predicted"/>
<keyword evidence="2" id="KW-0472">Membrane</keyword>
<evidence type="ECO:0000313" key="4">
    <source>
        <dbReference type="Proteomes" id="UP000299102"/>
    </source>
</evidence>
<feature type="transmembrane region" description="Helical" evidence="2">
    <location>
        <begin position="95"/>
        <end position="115"/>
    </location>
</feature>
<dbReference type="EMBL" id="BGZK01000845">
    <property type="protein sequence ID" value="GBP62632.1"/>
    <property type="molecule type" value="Genomic_DNA"/>
</dbReference>
<gene>
    <name evidence="3" type="primary">mth2</name>
    <name evidence="3" type="ORF">EVAR_46471_1</name>
</gene>
<reference evidence="3 4" key="1">
    <citation type="journal article" date="2019" name="Commun. Biol.">
        <title>The bagworm genome reveals a unique fibroin gene that provides high tensile strength.</title>
        <authorList>
            <person name="Kono N."/>
            <person name="Nakamura H."/>
            <person name="Ohtoshi R."/>
            <person name="Tomita M."/>
            <person name="Numata K."/>
            <person name="Arakawa K."/>
        </authorList>
    </citation>
    <scope>NUCLEOTIDE SEQUENCE [LARGE SCALE GENOMIC DNA]</scope>
</reference>
<dbReference type="GO" id="GO:0005886">
    <property type="term" value="C:plasma membrane"/>
    <property type="evidence" value="ECO:0007669"/>
    <property type="project" value="TreeGrafter"/>
</dbReference>
<dbReference type="GO" id="GO:0008528">
    <property type="term" value="F:G protein-coupled peptide receptor activity"/>
    <property type="evidence" value="ECO:0007669"/>
    <property type="project" value="TreeGrafter"/>
</dbReference>
<dbReference type="CDD" id="cd15039">
    <property type="entry name" value="7tmB3_Methuselah-like"/>
    <property type="match status" value="1"/>
</dbReference>
<dbReference type="AlphaFoldDB" id="A0A4C1XI32"/>
<dbReference type="Proteomes" id="UP000299102">
    <property type="component" value="Unassembled WGS sequence"/>
</dbReference>
<feature type="transmembrane region" description="Helical" evidence="2">
    <location>
        <begin position="150"/>
        <end position="166"/>
    </location>
</feature>
<feature type="transmembrane region" description="Helical" evidence="2">
    <location>
        <begin position="41"/>
        <end position="62"/>
    </location>
</feature>
<evidence type="ECO:0000256" key="2">
    <source>
        <dbReference type="SAM" id="Phobius"/>
    </source>
</evidence>